<protein>
    <recommendedName>
        <fullName evidence="20">Secreted protein</fullName>
    </recommendedName>
</protein>
<evidence type="ECO:0000313" key="6">
    <source>
        <dbReference type="EMBL" id="KAE9134630.1"/>
    </source>
</evidence>
<evidence type="ECO:0000313" key="9">
    <source>
        <dbReference type="EMBL" id="KAE9250533.1"/>
    </source>
</evidence>
<sequence length="63" mass="6515">MTVLCLGVSSFALSPSLLLFLPGSGWSCVGVCWCSSTGCVYNAAQLRHVELSSAGEFGISDAE</sequence>
<dbReference type="Proteomes" id="UP000488956">
    <property type="component" value="Unassembled WGS sequence"/>
</dbReference>
<dbReference type="EMBL" id="QXFZ01001017">
    <property type="protein sequence ID" value="KAE9098919.1"/>
    <property type="molecule type" value="Genomic_DNA"/>
</dbReference>
<evidence type="ECO:0000313" key="10">
    <source>
        <dbReference type="EMBL" id="KAE9300318.1"/>
    </source>
</evidence>
<dbReference type="OrthoDB" id="10343748at2759"/>
<feature type="chain" id="PRO_5036381214" description="Secreted protein" evidence="1">
    <location>
        <begin position="28"/>
        <end position="63"/>
    </location>
</feature>
<evidence type="ECO:0000313" key="12">
    <source>
        <dbReference type="Proteomes" id="UP000433483"/>
    </source>
</evidence>
<evidence type="ECO:0000313" key="3">
    <source>
        <dbReference type="EMBL" id="KAE9000188.1"/>
    </source>
</evidence>
<dbReference type="EMBL" id="QXGD01000149">
    <property type="protein sequence ID" value="KAE9250533.1"/>
    <property type="molecule type" value="Genomic_DNA"/>
</dbReference>
<dbReference type="Proteomes" id="UP000437068">
    <property type="component" value="Unassembled WGS sequence"/>
</dbReference>
<evidence type="ECO:0000313" key="18">
    <source>
        <dbReference type="Proteomes" id="UP000476176"/>
    </source>
</evidence>
<evidence type="ECO:0000313" key="5">
    <source>
        <dbReference type="EMBL" id="KAE9121793.1"/>
    </source>
</evidence>
<gene>
    <name evidence="10" type="ORF">PF001_g15009</name>
    <name evidence="9" type="ORF">PF002_g4731</name>
    <name evidence="7" type="ORF">PF004_g14665</name>
    <name evidence="8" type="ORF">PF005_g9253</name>
    <name evidence="6" type="ORF">PF006_g14773</name>
    <name evidence="4" type="ORF">PF007_g16077</name>
    <name evidence="2" type="ORF">PF009_g4466</name>
    <name evidence="5" type="ORF">PF010_g6981</name>
    <name evidence="3" type="ORF">PF011_g14289</name>
</gene>
<evidence type="ECO:0000313" key="4">
    <source>
        <dbReference type="EMBL" id="KAE9098919.1"/>
    </source>
</evidence>
<dbReference type="EMBL" id="QXFW01000918">
    <property type="protein sequence ID" value="KAE9000188.1"/>
    <property type="molecule type" value="Genomic_DNA"/>
</dbReference>
<evidence type="ECO:0000313" key="13">
    <source>
        <dbReference type="Proteomes" id="UP000437068"/>
    </source>
</evidence>
<dbReference type="EMBL" id="QXGC01000946">
    <property type="protein sequence ID" value="KAE9215722.1"/>
    <property type="molecule type" value="Genomic_DNA"/>
</dbReference>
<evidence type="ECO:0000313" key="15">
    <source>
        <dbReference type="Proteomes" id="UP000440732"/>
    </source>
</evidence>
<dbReference type="EMBL" id="QXGA01000943">
    <property type="protein sequence ID" value="KAE9134630.1"/>
    <property type="molecule type" value="Genomic_DNA"/>
</dbReference>
<dbReference type="Proteomes" id="UP000460718">
    <property type="component" value="Unassembled WGS sequence"/>
</dbReference>
<keyword evidence="12" id="KW-1185">Reference proteome</keyword>
<dbReference type="EMBL" id="QXGB01000413">
    <property type="protein sequence ID" value="KAE9215925.1"/>
    <property type="molecule type" value="Genomic_DNA"/>
</dbReference>
<accession>A0A6A4D2F7</accession>
<dbReference type="EMBL" id="QXFX01000290">
    <property type="protein sequence ID" value="KAE9121793.1"/>
    <property type="molecule type" value="Genomic_DNA"/>
</dbReference>
<name>A0A6A4D2F7_9STRA</name>
<reference evidence="11 12" key="1">
    <citation type="submission" date="2018-08" db="EMBL/GenBank/DDBJ databases">
        <title>Genomic investigation of the strawberry pathogen Phytophthora fragariae indicates pathogenicity is determined by transcriptional variation in three key races.</title>
        <authorList>
            <person name="Adams T.M."/>
            <person name="Armitage A.D."/>
            <person name="Sobczyk M.K."/>
            <person name="Bates H.J."/>
            <person name="Dunwell J.M."/>
            <person name="Nellist C.F."/>
            <person name="Harrison R.J."/>
        </authorList>
    </citation>
    <scope>NUCLEOTIDE SEQUENCE [LARGE SCALE GENOMIC DNA]</scope>
    <source>
        <strain evidence="10 13">A4</strain>
        <strain evidence="9 14">BC-1</strain>
        <strain evidence="7 18">BC-23</strain>
        <strain evidence="8 12">NOV-27</strain>
        <strain evidence="6 15">NOV-5</strain>
        <strain evidence="4 16">NOV-71</strain>
        <strain evidence="2 11">NOV-9</strain>
        <strain evidence="5 19">ONT-3</strain>
        <strain evidence="3 17">SCRP245</strain>
    </source>
</reference>
<dbReference type="EMBL" id="QXGE01000955">
    <property type="protein sequence ID" value="KAE9300318.1"/>
    <property type="molecule type" value="Genomic_DNA"/>
</dbReference>
<evidence type="ECO:0000313" key="16">
    <source>
        <dbReference type="Proteomes" id="UP000441208"/>
    </source>
</evidence>
<dbReference type="Proteomes" id="UP000429523">
    <property type="component" value="Unassembled WGS sequence"/>
</dbReference>
<dbReference type="Proteomes" id="UP000440367">
    <property type="component" value="Unassembled WGS sequence"/>
</dbReference>
<proteinExistence type="predicted"/>
<dbReference type="Proteomes" id="UP000433483">
    <property type="component" value="Unassembled WGS sequence"/>
</dbReference>
<dbReference type="Proteomes" id="UP000476176">
    <property type="component" value="Unassembled WGS sequence"/>
</dbReference>
<evidence type="ECO:0000313" key="14">
    <source>
        <dbReference type="Proteomes" id="UP000440367"/>
    </source>
</evidence>
<dbReference type="EMBL" id="QXGF01000140">
    <property type="protein sequence ID" value="KAE8945894.1"/>
    <property type="molecule type" value="Genomic_DNA"/>
</dbReference>
<dbReference type="Proteomes" id="UP000441208">
    <property type="component" value="Unassembled WGS sequence"/>
</dbReference>
<comment type="caution">
    <text evidence="10">The sequence shown here is derived from an EMBL/GenBank/DDBJ whole genome shotgun (WGS) entry which is preliminary data.</text>
</comment>
<evidence type="ECO:0000313" key="17">
    <source>
        <dbReference type="Proteomes" id="UP000460718"/>
    </source>
</evidence>
<evidence type="ECO:0000313" key="19">
    <source>
        <dbReference type="Proteomes" id="UP000488956"/>
    </source>
</evidence>
<keyword evidence="1" id="KW-0732">Signal</keyword>
<evidence type="ECO:0000256" key="1">
    <source>
        <dbReference type="SAM" id="SignalP"/>
    </source>
</evidence>
<organism evidence="10 13">
    <name type="scientific">Phytophthora fragariae</name>
    <dbReference type="NCBI Taxonomy" id="53985"/>
    <lineage>
        <taxon>Eukaryota</taxon>
        <taxon>Sar</taxon>
        <taxon>Stramenopiles</taxon>
        <taxon>Oomycota</taxon>
        <taxon>Peronosporomycetes</taxon>
        <taxon>Peronosporales</taxon>
        <taxon>Peronosporaceae</taxon>
        <taxon>Phytophthora</taxon>
    </lineage>
</organism>
<evidence type="ECO:0000313" key="8">
    <source>
        <dbReference type="EMBL" id="KAE9215925.1"/>
    </source>
</evidence>
<evidence type="ECO:0000313" key="2">
    <source>
        <dbReference type="EMBL" id="KAE8945894.1"/>
    </source>
</evidence>
<dbReference type="AlphaFoldDB" id="A0A6A4D2F7"/>
<evidence type="ECO:0008006" key="20">
    <source>
        <dbReference type="Google" id="ProtNLM"/>
    </source>
</evidence>
<evidence type="ECO:0000313" key="11">
    <source>
        <dbReference type="Proteomes" id="UP000429523"/>
    </source>
</evidence>
<feature type="signal peptide" evidence="1">
    <location>
        <begin position="1"/>
        <end position="27"/>
    </location>
</feature>
<dbReference type="Proteomes" id="UP000440732">
    <property type="component" value="Unassembled WGS sequence"/>
</dbReference>
<evidence type="ECO:0000313" key="7">
    <source>
        <dbReference type="EMBL" id="KAE9215722.1"/>
    </source>
</evidence>